<keyword evidence="3" id="KW-0804">Transcription</keyword>
<feature type="domain" description="ARID" evidence="9">
    <location>
        <begin position="144"/>
        <end position="235"/>
    </location>
</feature>
<dbReference type="CDD" id="cd16100">
    <property type="entry name" value="ARID"/>
    <property type="match status" value="1"/>
</dbReference>
<evidence type="ECO:0000256" key="5">
    <source>
        <dbReference type="PROSITE-ProRule" id="PRU00285"/>
    </source>
</evidence>
<dbReference type="SUPFAM" id="SSF46774">
    <property type="entry name" value="ARID-like"/>
    <property type="match status" value="1"/>
</dbReference>
<reference evidence="10 11" key="1">
    <citation type="journal article" date="2021" name="Commun. Biol.">
        <title>The genome of Shorea leprosula (Dipterocarpaceae) highlights the ecological relevance of drought in aseasonal tropical rainforests.</title>
        <authorList>
            <person name="Ng K.K.S."/>
            <person name="Kobayashi M.J."/>
            <person name="Fawcett J.A."/>
            <person name="Hatakeyama M."/>
            <person name="Paape T."/>
            <person name="Ng C.H."/>
            <person name="Ang C.C."/>
            <person name="Tnah L.H."/>
            <person name="Lee C.T."/>
            <person name="Nishiyama T."/>
            <person name="Sese J."/>
            <person name="O'Brien M.J."/>
            <person name="Copetti D."/>
            <person name="Mohd Noor M.I."/>
            <person name="Ong R.C."/>
            <person name="Putra M."/>
            <person name="Sireger I.Z."/>
            <person name="Indrioko S."/>
            <person name="Kosugi Y."/>
            <person name="Izuno A."/>
            <person name="Isagi Y."/>
            <person name="Lee S.L."/>
            <person name="Shimizu K.K."/>
        </authorList>
    </citation>
    <scope>NUCLEOTIDE SEQUENCE [LARGE SCALE GENOMIC DNA]</scope>
    <source>
        <strain evidence="10">214</strain>
    </source>
</reference>
<dbReference type="InterPro" id="IPR001606">
    <property type="entry name" value="ARID_dom"/>
</dbReference>
<dbReference type="InterPro" id="IPR045147">
    <property type="entry name" value="ARI3A/B/C"/>
</dbReference>
<proteinExistence type="inferred from homology"/>
<feature type="compositionally biased region" description="Basic and acidic residues" evidence="7">
    <location>
        <begin position="62"/>
        <end position="74"/>
    </location>
</feature>
<dbReference type="Pfam" id="PF01388">
    <property type="entry name" value="ARID"/>
    <property type="match status" value="1"/>
</dbReference>
<dbReference type="FunFam" id="1.10.150.60:FF:000009">
    <property type="entry name" value="AT-rich interactive domain-containing protein 3"/>
    <property type="match status" value="1"/>
</dbReference>
<feature type="compositionally biased region" description="Low complexity" evidence="7">
    <location>
        <begin position="75"/>
        <end position="84"/>
    </location>
</feature>
<dbReference type="AlphaFoldDB" id="A0AAV5IGI9"/>
<dbReference type="PROSITE" id="PS51011">
    <property type="entry name" value="ARID"/>
    <property type="match status" value="1"/>
</dbReference>
<evidence type="ECO:0000256" key="3">
    <source>
        <dbReference type="ARBA" id="ARBA00023163"/>
    </source>
</evidence>
<dbReference type="EMBL" id="BPVZ01000012">
    <property type="protein sequence ID" value="GKU98202.1"/>
    <property type="molecule type" value="Genomic_DNA"/>
</dbReference>
<dbReference type="InterPro" id="IPR002068">
    <property type="entry name" value="A-crystallin/Hsp20_dom"/>
</dbReference>
<dbReference type="InterPro" id="IPR008978">
    <property type="entry name" value="HSP20-like_chaperone"/>
</dbReference>
<accession>A0AAV5IGI9</accession>
<organism evidence="10 11">
    <name type="scientific">Rubroshorea leprosula</name>
    <dbReference type="NCBI Taxonomy" id="152421"/>
    <lineage>
        <taxon>Eukaryota</taxon>
        <taxon>Viridiplantae</taxon>
        <taxon>Streptophyta</taxon>
        <taxon>Embryophyta</taxon>
        <taxon>Tracheophyta</taxon>
        <taxon>Spermatophyta</taxon>
        <taxon>Magnoliopsida</taxon>
        <taxon>eudicotyledons</taxon>
        <taxon>Gunneridae</taxon>
        <taxon>Pentapetalae</taxon>
        <taxon>rosids</taxon>
        <taxon>malvids</taxon>
        <taxon>Malvales</taxon>
        <taxon>Dipterocarpaceae</taxon>
        <taxon>Rubroshorea</taxon>
    </lineage>
</organism>
<evidence type="ECO:0000256" key="2">
    <source>
        <dbReference type="ARBA" id="ARBA00023125"/>
    </source>
</evidence>
<evidence type="ECO:0000259" key="8">
    <source>
        <dbReference type="PROSITE" id="PS01031"/>
    </source>
</evidence>
<dbReference type="CDD" id="cd06464">
    <property type="entry name" value="ACD_sHsps-like"/>
    <property type="match status" value="1"/>
</dbReference>
<dbReference type="PANTHER" id="PTHR15348">
    <property type="entry name" value="AT-RICH INTERACTIVE DOMAIN-CONTAINING PROTEIN ARID DOMAIN- CONTAINING PROTEIN DEAD RINGER PROTEIN B-CELL REGULATOR OF IGH TRANSCRIPTION BRIGHT"/>
    <property type="match status" value="1"/>
</dbReference>
<keyword evidence="4" id="KW-0539">Nucleus</keyword>
<evidence type="ECO:0000313" key="10">
    <source>
        <dbReference type="EMBL" id="GKU98202.1"/>
    </source>
</evidence>
<evidence type="ECO:0000256" key="1">
    <source>
        <dbReference type="ARBA" id="ARBA00023015"/>
    </source>
</evidence>
<name>A0AAV5IGI9_9ROSI</name>
<feature type="region of interest" description="Disordered" evidence="7">
    <location>
        <begin position="22"/>
        <end position="141"/>
    </location>
</feature>
<evidence type="ECO:0008006" key="12">
    <source>
        <dbReference type="Google" id="ProtNLM"/>
    </source>
</evidence>
<dbReference type="GO" id="GO:0005634">
    <property type="term" value="C:nucleus"/>
    <property type="evidence" value="ECO:0007669"/>
    <property type="project" value="TreeGrafter"/>
</dbReference>
<keyword evidence="1" id="KW-0805">Transcription regulation</keyword>
<dbReference type="Gene3D" id="2.60.40.790">
    <property type="match status" value="1"/>
</dbReference>
<keyword evidence="11" id="KW-1185">Reference proteome</keyword>
<dbReference type="Gene3D" id="1.10.150.60">
    <property type="entry name" value="ARID DNA-binding domain"/>
    <property type="match status" value="1"/>
</dbReference>
<feature type="region of interest" description="Disordered" evidence="7">
    <location>
        <begin position="238"/>
        <end position="270"/>
    </location>
</feature>
<evidence type="ECO:0000313" key="11">
    <source>
        <dbReference type="Proteomes" id="UP001054252"/>
    </source>
</evidence>
<evidence type="ECO:0000259" key="9">
    <source>
        <dbReference type="PROSITE" id="PS51011"/>
    </source>
</evidence>
<keyword evidence="2" id="KW-0238">DNA-binding</keyword>
<comment type="caution">
    <text evidence="10">The sequence shown here is derived from an EMBL/GenBank/DDBJ whole genome shotgun (WGS) entry which is preliminary data.</text>
</comment>
<protein>
    <recommendedName>
        <fullName evidence="12">AT-rich interactive domain-containing protein 5</fullName>
    </recommendedName>
</protein>
<dbReference type="Proteomes" id="UP001054252">
    <property type="component" value="Unassembled WGS sequence"/>
</dbReference>
<dbReference type="GO" id="GO:0003677">
    <property type="term" value="F:DNA binding"/>
    <property type="evidence" value="ECO:0007669"/>
    <property type="project" value="UniProtKB-KW"/>
</dbReference>
<dbReference type="SMART" id="SM01014">
    <property type="entry name" value="ARID"/>
    <property type="match status" value="1"/>
</dbReference>
<dbReference type="GO" id="GO:0006357">
    <property type="term" value="P:regulation of transcription by RNA polymerase II"/>
    <property type="evidence" value="ECO:0007669"/>
    <property type="project" value="InterPro"/>
</dbReference>
<dbReference type="InterPro" id="IPR036431">
    <property type="entry name" value="ARID_dom_sf"/>
</dbReference>
<comment type="similarity">
    <text evidence="5 6">Belongs to the small heat shock protein (HSP20) family.</text>
</comment>
<evidence type="ECO:0000256" key="4">
    <source>
        <dbReference type="ARBA" id="ARBA00023242"/>
    </source>
</evidence>
<dbReference type="Pfam" id="PF00011">
    <property type="entry name" value="HSP20"/>
    <property type="match status" value="1"/>
</dbReference>
<dbReference type="PROSITE" id="PS01031">
    <property type="entry name" value="SHSP"/>
    <property type="match status" value="1"/>
</dbReference>
<sequence>MADTEMMEQDVAEASDVTLVDATVQEQESSCPPHVPTPGDSSQSPHLGTADDKTLTLPTDVKLSEPDSHDDKSATDANTNANDTDLTELEEKKSSGNPNDGDTAPIAPAETEPLTPKAEGENVGKSKNWLLDPEMGDADEAGTPEERAEFMKELETFHKENSLEFKPPKFYGEPLNCLKLWRAVIKLGGYDLVTASKLWRQVGESFHPPKTCTTVSWTFRIFYEKALLEYEKHKRQNGEIQLPESSLPPASAEKETSSYQPPGTGRARRDAAARAMQGWHAQRFLGYGEVTEPIVKDKALNSNQKREKNLKSIGLQKHKTQTSVELVVKPMQNGSDKQLVTEVVDIGPPADWVKINVRETRDCFEVYALVPGLLREEVRVQSDPAGRLVITGQPEQLDNPWGITPFKKIVSLPARIDPLQTSAVVSLHGRLFVRVPFEQGSV</sequence>
<evidence type="ECO:0000256" key="6">
    <source>
        <dbReference type="RuleBase" id="RU003616"/>
    </source>
</evidence>
<dbReference type="FunFam" id="2.60.40.790:FF:000014">
    <property type="entry name" value="AT-rich interactive domain-containing protein 3"/>
    <property type="match status" value="1"/>
</dbReference>
<evidence type="ECO:0000256" key="7">
    <source>
        <dbReference type="SAM" id="MobiDB-lite"/>
    </source>
</evidence>
<gene>
    <name evidence="10" type="ORF">SLEP1_g11235</name>
</gene>
<dbReference type="SUPFAM" id="SSF49764">
    <property type="entry name" value="HSP20-like chaperones"/>
    <property type="match status" value="1"/>
</dbReference>
<dbReference type="PANTHER" id="PTHR15348:SF17">
    <property type="entry name" value="AT-RICH INTERACTIVE DOMAIN-CONTAINING PROTEIN 5"/>
    <property type="match status" value="1"/>
</dbReference>
<feature type="domain" description="SHSP" evidence="8">
    <location>
        <begin position="341"/>
        <end position="442"/>
    </location>
</feature>
<dbReference type="SMART" id="SM00501">
    <property type="entry name" value="BRIGHT"/>
    <property type="match status" value="1"/>
</dbReference>